<evidence type="ECO:0000313" key="3">
    <source>
        <dbReference type="EMBL" id="MBC2601706.1"/>
    </source>
</evidence>
<dbReference type="Pfam" id="PF05717">
    <property type="entry name" value="TnpB_IS66"/>
    <property type="match status" value="1"/>
</dbReference>
<dbReference type="Proteomes" id="UP000525652">
    <property type="component" value="Unassembled WGS sequence"/>
</dbReference>
<dbReference type="NCBIfam" id="NF033819">
    <property type="entry name" value="IS66_TnpB"/>
    <property type="match status" value="1"/>
</dbReference>
<dbReference type="AlphaFoldDB" id="A0A7X1AXB3"/>
<gene>
    <name evidence="3" type="primary">tnpB</name>
    <name evidence="1" type="ORF">H5P30_05605</name>
    <name evidence="2" type="ORF">H5P30_07920</name>
    <name evidence="3" type="ORF">H5P30_07940</name>
    <name evidence="4" type="ORF">H5P30_14315</name>
</gene>
<evidence type="ECO:0000313" key="1">
    <source>
        <dbReference type="EMBL" id="MBC2601247.1"/>
    </source>
</evidence>
<name>A0A7X1AXB3_9BACT</name>
<evidence type="ECO:0000313" key="4">
    <source>
        <dbReference type="EMBL" id="MBC2602954.1"/>
    </source>
</evidence>
<dbReference type="EMBL" id="JACHVA010000072">
    <property type="protein sequence ID" value="MBC2601703.1"/>
    <property type="molecule type" value="Genomic_DNA"/>
</dbReference>
<comment type="caution">
    <text evidence="3">The sequence shown here is derived from an EMBL/GenBank/DDBJ whole genome shotgun (WGS) entry which is preliminary data.</text>
</comment>
<protein>
    <submittedName>
        <fullName evidence="3">IS66 family insertion sequence element accessory protein TnpB</fullName>
    </submittedName>
</protein>
<dbReference type="RefSeq" id="WP_185691969.1">
    <property type="nucleotide sequence ID" value="NZ_JACHVA010000050.1"/>
</dbReference>
<dbReference type="EMBL" id="JACHVA010000073">
    <property type="protein sequence ID" value="MBC2601706.1"/>
    <property type="molecule type" value="Genomic_DNA"/>
</dbReference>
<sequence length="117" mass="13526">MLSLPHSLRVVLAVEPTDMRKSFNGLWAVVEQHLFEDPMEGKLYLFTNKARNRLKALYWDGTGAWVFAKRLEKGRFSWPLGSDGKKLSLKPEAVTMLLNGIDLQKGCEKAWYERKRD</sequence>
<organism evidence="3 5">
    <name type="scientific">Puniceicoccus vermicola</name>
    <dbReference type="NCBI Taxonomy" id="388746"/>
    <lineage>
        <taxon>Bacteria</taxon>
        <taxon>Pseudomonadati</taxon>
        <taxon>Verrucomicrobiota</taxon>
        <taxon>Opitutia</taxon>
        <taxon>Puniceicoccales</taxon>
        <taxon>Puniceicoccaceae</taxon>
        <taxon>Puniceicoccus</taxon>
    </lineage>
</organism>
<dbReference type="PANTHER" id="PTHR36455:SF1">
    <property type="entry name" value="BLR8292 PROTEIN"/>
    <property type="match status" value="1"/>
</dbReference>
<dbReference type="InterPro" id="IPR008878">
    <property type="entry name" value="Transposase_IS66_Orf2"/>
</dbReference>
<reference evidence="3 5" key="1">
    <citation type="submission" date="2020-07" db="EMBL/GenBank/DDBJ databases">
        <authorList>
            <person name="Feng X."/>
        </authorList>
    </citation>
    <scope>NUCLEOTIDE SEQUENCE [LARGE SCALE GENOMIC DNA]</scope>
    <source>
        <strain evidence="3 5">JCM14086</strain>
    </source>
</reference>
<evidence type="ECO:0000313" key="5">
    <source>
        <dbReference type="Proteomes" id="UP000525652"/>
    </source>
</evidence>
<keyword evidence="5" id="KW-1185">Reference proteome</keyword>
<dbReference type="PANTHER" id="PTHR36455">
    <property type="match status" value="1"/>
</dbReference>
<dbReference type="EMBL" id="JACHVA010000050">
    <property type="protein sequence ID" value="MBC2601247.1"/>
    <property type="molecule type" value="Genomic_DNA"/>
</dbReference>
<evidence type="ECO:0000313" key="2">
    <source>
        <dbReference type="EMBL" id="MBC2601703.1"/>
    </source>
</evidence>
<proteinExistence type="predicted"/>
<dbReference type="EMBL" id="JACHVA010000107">
    <property type="protein sequence ID" value="MBC2602954.1"/>
    <property type="molecule type" value="Genomic_DNA"/>
</dbReference>
<accession>A0A7X1AXB3</accession>